<dbReference type="AlphaFoldDB" id="A0A9P9YY56"/>
<name>A0A9P9YY56_9MUSC</name>
<keyword evidence="3" id="KW-1185">Reference proteome</keyword>
<accession>A0A9P9YY56</accession>
<evidence type="ECO:0000256" key="1">
    <source>
        <dbReference type="SAM" id="MobiDB-lite"/>
    </source>
</evidence>
<dbReference type="EMBL" id="JAMKOV010000001">
    <property type="protein sequence ID" value="KAI8045273.1"/>
    <property type="molecule type" value="Genomic_DNA"/>
</dbReference>
<protein>
    <submittedName>
        <fullName evidence="2">Uncharacterized protein</fullName>
    </submittedName>
</protein>
<comment type="caution">
    <text evidence="2">The sequence shown here is derived from an EMBL/GenBank/DDBJ whole genome shotgun (WGS) entry which is preliminary data.</text>
</comment>
<evidence type="ECO:0000313" key="3">
    <source>
        <dbReference type="Proteomes" id="UP001059596"/>
    </source>
</evidence>
<sequence length="80" mass="9199">MLSPVGIATGPDYSAHPWENRGKRYEATRPNITTEPFCGWQLRNTYELIIFASDVTRVNVLQTIRQHQKQISSVHSHTTF</sequence>
<reference evidence="2" key="1">
    <citation type="journal article" date="2023" name="Genome Biol. Evol.">
        <title>Long-read-based Genome Assembly of Drosophila gunungcola Reveals Fewer Chemosensory Genes in Flower-breeding Species.</title>
        <authorList>
            <person name="Negi A."/>
            <person name="Liao B.Y."/>
            <person name="Yeh S.D."/>
        </authorList>
    </citation>
    <scope>NUCLEOTIDE SEQUENCE</scope>
    <source>
        <strain evidence="2">Sukarami</strain>
    </source>
</reference>
<dbReference type="Proteomes" id="UP001059596">
    <property type="component" value="Chromosome 3R"/>
</dbReference>
<gene>
    <name evidence="2" type="ORF">M5D96_001453</name>
</gene>
<evidence type="ECO:0000313" key="2">
    <source>
        <dbReference type="EMBL" id="KAI8045273.1"/>
    </source>
</evidence>
<organism evidence="2 3">
    <name type="scientific">Drosophila gunungcola</name>
    <name type="common">fruit fly</name>
    <dbReference type="NCBI Taxonomy" id="103775"/>
    <lineage>
        <taxon>Eukaryota</taxon>
        <taxon>Metazoa</taxon>
        <taxon>Ecdysozoa</taxon>
        <taxon>Arthropoda</taxon>
        <taxon>Hexapoda</taxon>
        <taxon>Insecta</taxon>
        <taxon>Pterygota</taxon>
        <taxon>Neoptera</taxon>
        <taxon>Endopterygota</taxon>
        <taxon>Diptera</taxon>
        <taxon>Brachycera</taxon>
        <taxon>Muscomorpha</taxon>
        <taxon>Ephydroidea</taxon>
        <taxon>Drosophilidae</taxon>
        <taxon>Drosophila</taxon>
        <taxon>Sophophora</taxon>
    </lineage>
</organism>
<feature type="region of interest" description="Disordered" evidence="1">
    <location>
        <begin position="1"/>
        <end position="24"/>
    </location>
</feature>
<proteinExistence type="predicted"/>